<sequence>MGCFFTNLALAKSLSINVYLKLKPENHVNNLIKEFNQYLAQQGLLTIFQIKPYLPHHPLHITLYLTDYNSQQIPAIIKKAQALAKQQKPIVFSTGKFVPSQSGYVMLTVAHNKTIQELSNKTLYELAHLHDPQATIPAWAVHDSGRQALFHQYGSPSVLNYFKPHFSIFFAEHLNKKQSTLLYQQLQKLIYQFTQSHKTQVTGYGTAIGVGLADAQGQIIKELAIFSLEP</sequence>
<dbReference type="Pfam" id="PF13563">
    <property type="entry name" value="2_5_RNA_ligase2"/>
    <property type="match status" value="1"/>
</dbReference>
<evidence type="ECO:0008006" key="3">
    <source>
        <dbReference type="Google" id="ProtNLM"/>
    </source>
</evidence>
<dbReference type="Proteomes" id="UP000254554">
    <property type="component" value="Unassembled WGS sequence"/>
</dbReference>
<accession>A0A377G683</accession>
<protein>
    <recommendedName>
        <fullName evidence="3">2'-5' RNA ligase</fullName>
    </recommendedName>
</protein>
<dbReference type="EMBL" id="UGGT01000001">
    <property type="protein sequence ID" value="STO20159.1"/>
    <property type="molecule type" value="Genomic_DNA"/>
</dbReference>
<name>A0A377G683_9GAMM</name>
<dbReference type="Gene3D" id="3.90.1140.10">
    <property type="entry name" value="Cyclic phosphodiesterase"/>
    <property type="match status" value="1"/>
</dbReference>
<organism evidence="1 2">
    <name type="scientific">Fluoribacter dumoffii</name>
    <dbReference type="NCBI Taxonomy" id="463"/>
    <lineage>
        <taxon>Bacteria</taxon>
        <taxon>Pseudomonadati</taxon>
        <taxon>Pseudomonadota</taxon>
        <taxon>Gammaproteobacteria</taxon>
        <taxon>Legionellales</taxon>
        <taxon>Legionellaceae</taxon>
        <taxon>Fluoribacter</taxon>
    </lineage>
</organism>
<evidence type="ECO:0000313" key="2">
    <source>
        <dbReference type="Proteomes" id="UP000254554"/>
    </source>
</evidence>
<evidence type="ECO:0000313" key="1">
    <source>
        <dbReference type="EMBL" id="STO20159.1"/>
    </source>
</evidence>
<proteinExistence type="predicted"/>
<dbReference type="OrthoDB" id="79662at2"/>
<dbReference type="SUPFAM" id="SSF55144">
    <property type="entry name" value="LigT-like"/>
    <property type="match status" value="1"/>
</dbReference>
<dbReference type="AlphaFoldDB" id="A0A377G683"/>
<gene>
    <name evidence="1" type="ORF">NCTC11370_00204</name>
</gene>
<dbReference type="GeneID" id="93291255"/>
<reference evidence="1 2" key="1">
    <citation type="submission" date="2018-06" db="EMBL/GenBank/DDBJ databases">
        <authorList>
            <consortium name="Pathogen Informatics"/>
            <person name="Doyle S."/>
        </authorList>
    </citation>
    <scope>NUCLEOTIDE SEQUENCE [LARGE SCALE GENOMIC DNA]</scope>
    <source>
        <strain evidence="1 2">NCTC11370</strain>
    </source>
</reference>
<dbReference type="InterPro" id="IPR009097">
    <property type="entry name" value="Cyclic_Pdiesterase"/>
</dbReference>
<keyword evidence="2" id="KW-1185">Reference proteome</keyword>
<dbReference type="RefSeq" id="WP_019349462.1">
    <property type="nucleotide sequence ID" value="NZ_JAPHOO010000002.1"/>
</dbReference>